<comment type="caution">
    <text evidence="5">The sequence shown here is derived from an EMBL/GenBank/DDBJ whole genome shotgun (WGS) entry which is preliminary data.</text>
</comment>
<dbReference type="InterPro" id="IPR008928">
    <property type="entry name" value="6-hairpin_glycosidase_sf"/>
</dbReference>
<keyword evidence="3 4" id="KW-0413">Isomerase</keyword>
<dbReference type="Pfam" id="PF07221">
    <property type="entry name" value="GlcNAc_2-epim"/>
    <property type="match status" value="1"/>
</dbReference>
<dbReference type="Proteomes" id="UP000319732">
    <property type="component" value="Unassembled WGS sequence"/>
</dbReference>
<dbReference type="EMBL" id="VHSG01000021">
    <property type="protein sequence ID" value="TQV71340.1"/>
    <property type="molecule type" value="Genomic_DNA"/>
</dbReference>
<dbReference type="InterPro" id="IPR012341">
    <property type="entry name" value="6hp_glycosidase-like_sf"/>
</dbReference>
<evidence type="ECO:0000313" key="6">
    <source>
        <dbReference type="Proteomes" id="UP000319732"/>
    </source>
</evidence>
<comment type="function">
    <text evidence="4">Catalyzes the reversible epimerization of cellobiose to 4-O-beta-D-glucopyranosyl-D-mannose (Glc-Man).</text>
</comment>
<comment type="similarity">
    <text evidence="4">Belongs to the cellobiose 2-epimerase family.</text>
</comment>
<evidence type="ECO:0000256" key="3">
    <source>
        <dbReference type="ARBA" id="ARBA00023235"/>
    </source>
</evidence>
<dbReference type="InterPro" id="IPR010819">
    <property type="entry name" value="AGE/CE"/>
</dbReference>
<dbReference type="EC" id="5.1.3.11" evidence="4"/>
<evidence type="ECO:0000256" key="4">
    <source>
        <dbReference type="HAMAP-Rule" id="MF_00929"/>
    </source>
</evidence>
<organism evidence="5 6">
    <name type="scientific">Exilibacterium tricleocarpae</name>
    <dbReference type="NCBI Taxonomy" id="2591008"/>
    <lineage>
        <taxon>Bacteria</taxon>
        <taxon>Pseudomonadati</taxon>
        <taxon>Pseudomonadota</taxon>
        <taxon>Gammaproteobacteria</taxon>
        <taxon>Cellvibrionales</taxon>
        <taxon>Cellvibrionaceae</taxon>
        <taxon>Exilibacterium</taxon>
    </lineage>
</organism>
<dbReference type="PANTHER" id="PTHR15108">
    <property type="entry name" value="N-ACYLGLUCOSAMINE-2-EPIMERASE"/>
    <property type="match status" value="1"/>
</dbReference>
<protein>
    <recommendedName>
        <fullName evidence="4">Cellobiose 2-epimerase</fullName>
        <shortName evidence="4">CE</shortName>
        <ecNumber evidence="4">5.1.3.11</ecNumber>
    </recommendedName>
</protein>
<dbReference type="InterPro" id="IPR028584">
    <property type="entry name" value="Cellobiose_2_epim"/>
</dbReference>
<evidence type="ECO:0000256" key="1">
    <source>
        <dbReference type="ARBA" id="ARBA00001470"/>
    </source>
</evidence>
<dbReference type="AlphaFoldDB" id="A0A545T298"/>
<dbReference type="OrthoDB" id="5141876at2"/>
<comment type="catalytic activity">
    <reaction evidence="1 4">
        <text>D-cellobiose = beta-D-glucosyl-(1-&gt;4)-D-mannopyranose</text>
        <dbReference type="Rhea" id="RHEA:23384"/>
        <dbReference type="ChEBI" id="CHEBI:17057"/>
        <dbReference type="ChEBI" id="CHEBI:47931"/>
        <dbReference type="EC" id="5.1.3.11"/>
    </reaction>
</comment>
<dbReference type="GO" id="GO:0005975">
    <property type="term" value="P:carbohydrate metabolic process"/>
    <property type="evidence" value="ECO:0007669"/>
    <property type="project" value="InterPro"/>
</dbReference>
<reference evidence="5 6" key="1">
    <citation type="submission" date="2019-06" db="EMBL/GenBank/DDBJ databases">
        <title>Whole genome sequence for Cellvibrionaceae sp. R142.</title>
        <authorList>
            <person name="Wang G."/>
        </authorList>
    </citation>
    <scope>NUCLEOTIDE SEQUENCE [LARGE SCALE GENOMIC DNA]</scope>
    <source>
        <strain evidence="5 6">R142</strain>
    </source>
</reference>
<dbReference type="GO" id="GO:0047736">
    <property type="term" value="F:cellobiose epimerase activity"/>
    <property type="evidence" value="ECO:0007669"/>
    <property type="project" value="UniProtKB-UniRule"/>
</dbReference>
<proteinExistence type="inferred from homology"/>
<accession>A0A545T298</accession>
<keyword evidence="6" id="KW-1185">Reference proteome</keyword>
<comment type="similarity">
    <text evidence="2">Belongs to the N-acylglucosamine 2-epimerase family.</text>
</comment>
<dbReference type="HAMAP" id="MF_00929">
    <property type="entry name" value="Cellobiose_2_epim"/>
    <property type="match status" value="1"/>
</dbReference>
<dbReference type="Gene3D" id="1.50.10.10">
    <property type="match status" value="1"/>
</dbReference>
<dbReference type="SUPFAM" id="SSF48208">
    <property type="entry name" value="Six-hairpin glycosidases"/>
    <property type="match status" value="1"/>
</dbReference>
<name>A0A545T298_9GAMM</name>
<gene>
    <name evidence="5" type="ORF">FKG94_19695</name>
</gene>
<evidence type="ECO:0000313" key="5">
    <source>
        <dbReference type="EMBL" id="TQV71340.1"/>
    </source>
</evidence>
<evidence type="ECO:0000256" key="2">
    <source>
        <dbReference type="ARBA" id="ARBA00008558"/>
    </source>
</evidence>
<sequence>MMMKTLRQEFRAEMAEIGCWWADNALDVRRGGFVGAITHRNDKLYEANKGVVQNARILWFFSELARVTGDGPNAGDCTTGERRYSGLAERAYDYFIRYFCDPVYGGVYWELNCRGEVVGNRKQIYAQAFAIYGLTSYYRLTACPSALSLAEELFGLVERYGRDPRHGGYLEAFSRRWASIDDMRLSEKDMNAPKTMNTHLHVLEAYTSLYRVAPSAALLAAIENCLECFRNHILSGGELYLRMYMDLEWNDLSDLRSFGHDIEASWLIWEALEVMQSETLKGGWKDKVVGMARQCLDRAVGDNGEIFDAMILESGKRIEQRVWWVQAEALVGFLAAFRLTGDGQFLHAAVEVWRFIRRYQKDPRHGEWLWFSRLDRSSTACKMGPWKGPYHNGRAMMEAFRILQDCDG</sequence>
<dbReference type="RefSeq" id="WP_142928658.1">
    <property type="nucleotide sequence ID" value="NZ_ML660100.1"/>
</dbReference>